<keyword evidence="1" id="KW-0695">RNA-directed DNA polymerase</keyword>
<protein>
    <submittedName>
        <fullName evidence="1">Rna-directed dna polymerase from mobile element jockey-like</fullName>
    </submittedName>
</protein>
<name>A0A2I0TF59_LIMLA</name>
<gene>
    <name evidence="1" type="ORF">llap_17291</name>
</gene>
<evidence type="ECO:0000313" key="1">
    <source>
        <dbReference type="EMBL" id="PKU32405.1"/>
    </source>
</evidence>
<dbReference type="GO" id="GO:0003964">
    <property type="term" value="F:RNA-directed DNA polymerase activity"/>
    <property type="evidence" value="ECO:0007669"/>
    <property type="project" value="UniProtKB-KW"/>
</dbReference>
<keyword evidence="2" id="KW-1185">Reference proteome</keyword>
<evidence type="ECO:0000313" key="2">
    <source>
        <dbReference type="Proteomes" id="UP000233556"/>
    </source>
</evidence>
<accession>A0A2I0TF59</accession>
<keyword evidence="1" id="KW-0548">Nucleotidyltransferase</keyword>
<reference evidence="2" key="2">
    <citation type="submission" date="2017-12" db="EMBL/GenBank/DDBJ databases">
        <title>Genome sequence of the Bar-tailed Godwit (Limosa lapponica baueri).</title>
        <authorList>
            <person name="Lima N.C.B."/>
            <person name="Parody-Merino A.M."/>
            <person name="Battley P.F."/>
            <person name="Fidler A.E."/>
            <person name="Prosdocimi F."/>
        </authorList>
    </citation>
    <scope>NUCLEOTIDE SEQUENCE [LARGE SCALE GENOMIC DNA]</scope>
</reference>
<reference evidence="2" key="1">
    <citation type="submission" date="2017-11" db="EMBL/GenBank/DDBJ databases">
        <authorList>
            <person name="Lima N.C."/>
            <person name="Parody-Merino A.M."/>
            <person name="Battley P.F."/>
            <person name="Fidler A.E."/>
            <person name="Prosdocimi F."/>
        </authorList>
    </citation>
    <scope>NUCLEOTIDE SEQUENCE [LARGE SCALE GENOMIC DNA]</scope>
</reference>
<keyword evidence="1" id="KW-0808">Transferase</keyword>
<proteinExistence type="predicted"/>
<dbReference type="OrthoDB" id="9193602at2759"/>
<dbReference type="AlphaFoldDB" id="A0A2I0TF59"/>
<organism evidence="1 2">
    <name type="scientific">Limosa lapponica baueri</name>
    <dbReference type="NCBI Taxonomy" id="1758121"/>
    <lineage>
        <taxon>Eukaryota</taxon>
        <taxon>Metazoa</taxon>
        <taxon>Chordata</taxon>
        <taxon>Craniata</taxon>
        <taxon>Vertebrata</taxon>
        <taxon>Euteleostomi</taxon>
        <taxon>Archelosauria</taxon>
        <taxon>Archosauria</taxon>
        <taxon>Dinosauria</taxon>
        <taxon>Saurischia</taxon>
        <taxon>Theropoda</taxon>
        <taxon>Coelurosauria</taxon>
        <taxon>Aves</taxon>
        <taxon>Neognathae</taxon>
        <taxon>Neoaves</taxon>
        <taxon>Charadriiformes</taxon>
        <taxon>Scolopacidae</taxon>
        <taxon>Limosa</taxon>
    </lineage>
</organism>
<dbReference type="EMBL" id="KZ511339">
    <property type="protein sequence ID" value="PKU32405.1"/>
    <property type="molecule type" value="Genomic_DNA"/>
</dbReference>
<dbReference type="Proteomes" id="UP000233556">
    <property type="component" value="Unassembled WGS sequence"/>
</dbReference>
<sequence>MVLFNIFINDLQEGIDCTLSKFADNTKLGGSVDLLEGGKALQRGLDRLDGWAETNGMRFNKAKCQVPHLDHTNPLQRSRLGAEWLELPGREGPGGVGGLWAEHDPAVCPGGQEGQQHPGLDQEQCGKGYEVIITESHNYGVGRDLLEII</sequence>
<dbReference type="PANTHER" id="PTHR33332">
    <property type="entry name" value="REVERSE TRANSCRIPTASE DOMAIN-CONTAINING PROTEIN"/>
    <property type="match status" value="1"/>
</dbReference>